<keyword evidence="1" id="KW-1133">Transmembrane helix</keyword>
<proteinExistence type="predicted"/>
<dbReference type="AlphaFoldDB" id="A0A380RWY8"/>
<dbReference type="RefSeq" id="WP_109572346.1">
    <property type="nucleotide sequence ID" value="NZ_UHJL01000001.1"/>
</dbReference>
<keyword evidence="1" id="KW-0812">Transmembrane</keyword>
<evidence type="ECO:0000313" key="3">
    <source>
        <dbReference type="Proteomes" id="UP000255423"/>
    </source>
</evidence>
<sequence length="130" mass="15432">MKKKLFWILLLVVITVVYIEFFDRSRFLWAGSFIPPFSAWLVLLIFYLTGGRGVIGKNLDRMKADYHCGPEMDEFDKCLQKREQNSEEDSIDVRNLYENGSIDPETELFDYAMEKLREKRQNSQSNDYKK</sequence>
<feature type="transmembrane region" description="Helical" evidence="1">
    <location>
        <begin position="27"/>
        <end position="48"/>
    </location>
</feature>
<organism evidence="2 3">
    <name type="scientific">Fibrobacter succinogenes</name>
    <name type="common">Bacteroides succinogenes</name>
    <dbReference type="NCBI Taxonomy" id="833"/>
    <lineage>
        <taxon>Bacteria</taxon>
        <taxon>Pseudomonadati</taxon>
        <taxon>Fibrobacterota</taxon>
        <taxon>Fibrobacteria</taxon>
        <taxon>Fibrobacterales</taxon>
        <taxon>Fibrobacteraceae</taxon>
        <taxon>Fibrobacter</taxon>
    </lineage>
</organism>
<evidence type="ECO:0000313" key="2">
    <source>
        <dbReference type="EMBL" id="SUQ19821.1"/>
    </source>
</evidence>
<protein>
    <submittedName>
        <fullName evidence="2">Uncharacterized protein</fullName>
    </submittedName>
</protein>
<keyword evidence="1" id="KW-0472">Membrane</keyword>
<dbReference type="Proteomes" id="UP000255423">
    <property type="component" value="Unassembled WGS sequence"/>
</dbReference>
<gene>
    <name evidence="2" type="ORF">SAMN05661053_1065</name>
</gene>
<dbReference type="EMBL" id="UHJL01000001">
    <property type="protein sequence ID" value="SUQ19821.1"/>
    <property type="molecule type" value="Genomic_DNA"/>
</dbReference>
<reference evidence="2 3" key="1">
    <citation type="submission" date="2017-08" db="EMBL/GenBank/DDBJ databases">
        <authorList>
            <person name="de Groot N.N."/>
        </authorList>
    </citation>
    <scope>NUCLEOTIDE SEQUENCE [LARGE SCALE GENOMIC DNA]</scope>
    <source>
        <strain evidence="2 3">HM2</strain>
    </source>
</reference>
<accession>A0A380RWY8</accession>
<evidence type="ECO:0000256" key="1">
    <source>
        <dbReference type="SAM" id="Phobius"/>
    </source>
</evidence>
<name>A0A380RWY8_FIBSU</name>
<feature type="transmembrane region" description="Helical" evidence="1">
    <location>
        <begin position="5"/>
        <end position="21"/>
    </location>
</feature>